<protein>
    <submittedName>
        <fullName evidence="1">Uncharacterized protein</fullName>
    </submittedName>
</protein>
<gene>
    <name evidence="1" type="ORF">CVM52_07085</name>
</gene>
<dbReference type="OrthoDB" id="5430839at2"/>
<dbReference type="RefSeq" id="WP_100161811.1">
    <property type="nucleotide sequence ID" value="NZ_PGTB01000015.1"/>
</dbReference>
<evidence type="ECO:0000313" key="2">
    <source>
        <dbReference type="Proteomes" id="UP000231553"/>
    </source>
</evidence>
<dbReference type="Proteomes" id="UP000231553">
    <property type="component" value="Unassembled WGS sequence"/>
</dbReference>
<keyword evidence="2" id="KW-1185">Reference proteome</keyword>
<reference evidence="1 2" key="1">
    <citation type="journal article" date="2018" name="Int. J. Syst. Evol. Microbiol.">
        <title>Pseudooceanicola lipolyticus sp. nov., a marine alphaproteobacterium, reclassification of Oceanicola flagellatus as Pseudooceanicola flagellatus comb. nov. and emended description of the genus Pseudooceanicola.</title>
        <authorList>
            <person name="Huang M.-M."/>
            <person name="Guo L.-L."/>
            <person name="Wu Y.-H."/>
            <person name="Lai Q.-L."/>
            <person name="Shao Z.-Z."/>
            <person name="Wang C.-S."/>
            <person name="Wu M."/>
            <person name="Xu X.-W."/>
        </authorList>
    </citation>
    <scope>NUCLEOTIDE SEQUENCE [LARGE SCALE GENOMIC DNA]</scope>
    <source>
        <strain evidence="1 2">157</strain>
    </source>
</reference>
<evidence type="ECO:0000313" key="1">
    <source>
        <dbReference type="EMBL" id="PJE37429.1"/>
    </source>
</evidence>
<comment type="caution">
    <text evidence="1">The sequence shown here is derived from an EMBL/GenBank/DDBJ whole genome shotgun (WGS) entry which is preliminary data.</text>
</comment>
<accession>A0A2M8J3S4</accession>
<dbReference type="AlphaFoldDB" id="A0A2M8J3S4"/>
<dbReference type="EMBL" id="PGTB01000015">
    <property type="protein sequence ID" value="PJE37429.1"/>
    <property type="molecule type" value="Genomic_DNA"/>
</dbReference>
<sequence length="259" mass="26754">MTNETTHKLVVDGHVHLYPCFDTARFLTAAQTNLAVAAHRYGAGAGALLFTETARDNAFDALKEGSLLPPGWQADGAADDPALLLRSEQGGLPLIIVAGRQIQTRERIEVLALASDAPVPADGTALAEVLAALAADGVPAVLPWGVGKWMGDRGRVVTQTFAQTPGLLAGDNAGRPVGWPAPALFAGHPVIPGTDPLPYSGAETNVGRYGFVLEAPVALSRPGAAIRAWLAGLTASPPSFGRRAGPTGFAVGQARMRMG</sequence>
<organism evidence="1 2">
    <name type="scientific">Pseudooceanicola lipolyticus</name>
    <dbReference type="NCBI Taxonomy" id="2029104"/>
    <lineage>
        <taxon>Bacteria</taxon>
        <taxon>Pseudomonadati</taxon>
        <taxon>Pseudomonadota</taxon>
        <taxon>Alphaproteobacteria</taxon>
        <taxon>Rhodobacterales</taxon>
        <taxon>Paracoccaceae</taxon>
        <taxon>Pseudooceanicola</taxon>
    </lineage>
</organism>
<name>A0A2M8J3S4_9RHOB</name>
<proteinExistence type="predicted"/>